<dbReference type="RefSeq" id="WP_235291667.1">
    <property type="nucleotide sequence ID" value="NZ_BSOH01000014.1"/>
</dbReference>
<gene>
    <name evidence="2" type="ORF">GCM10007940_26070</name>
</gene>
<dbReference type="AlphaFoldDB" id="A0AA37SQL6"/>
<dbReference type="Gene3D" id="1.10.260.40">
    <property type="entry name" value="lambda repressor-like DNA-binding domains"/>
    <property type="match status" value="1"/>
</dbReference>
<reference evidence="2" key="2">
    <citation type="submission" date="2023-01" db="EMBL/GenBank/DDBJ databases">
        <title>Draft genome sequence of Portibacter lacus strain NBRC 108769.</title>
        <authorList>
            <person name="Sun Q."/>
            <person name="Mori K."/>
        </authorList>
    </citation>
    <scope>NUCLEOTIDE SEQUENCE</scope>
    <source>
        <strain evidence="2">NBRC 108769</strain>
    </source>
</reference>
<evidence type="ECO:0000313" key="2">
    <source>
        <dbReference type="EMBL" id="GLR17992.1"/>
    </source>
</evidence>
<accession>A0AA37SQL6</accession>
<dbReference type="InterPro" id="IPR010982">
    <property type="entry name" value="Lambda_DNA-bd_dom_sf"/>
</dbReference>
<dbReference type="SUPFAM" id="SSF47413">
    <property type="entry name" value="lambda repressor-like DNA-binding domains"/>
    <property type="match status" value="1"/>
</dbReference>
<keyword evidence="3" id="KW-1185">Reference proteome</keyword>
<evidence type="ECO:0000259" key="1">
    <source>
        <dbReference type="PROSITE" id="PS50943"/>
    </source>
</evidence>
<name>A0AA37SQL6_9BACT</name>
<dbReference type="InterPro" id="IPR001387">
    <property type="entry name" value="Cro/C1-type_HTH"/>
</dbReference>
<dbReference type="GO" id="GO:0003677">
    <property type="term" value="F:DNA binding"/>
    <property type="evidence" value="ECO:0007669"/>
    <property type="project" value="InterPro"/>
</dbReference>
<sequence>MNNEFNIDQLIKRGEINNELELERASMAERKLRLMTNEFPEAKIKRKQIRELIYAYEAKYWTNRDKITDSQVDENDEAEIIVQNENEFINARKKLIISKLKKLGLNQQEFGSILGHNSKSYMSELMNGVVPFTLKDLIIISKLLKINLSKLIPTQIPDEDKTKIVNSIEKLGKPKLKIDKKEFAFR</sequence>
<feature type="domain" description="HTH cro/C1-type" evidence="1">
    <location>
        <begin position="96"/>
        <end position="151"/>
    </location>
</feature>
<evidence type="ECO:0000313" key="3">
    <source>
        <dbReference type="Proteomes" id="UP001156666"/>
    </source>
</evidence>
<dbReference type="Proteomes" id="UP001156666">
    <property type="component" value="Unassembled WGS sequence"/>
</dbReference>
<proteinExistence type="predicted"/>
<protein>
    <recommendedName>
        <fullName evidence="1">HTH cro/C1-type domain-containing protein</fullName>
    </recommendedName>
</protein>
<dbReference type="EMBL" id="BSOH01000014">
    <property type="protein sequence ID" value="GLR17992.1"/>
    <property type="molecule type" value="Genomic_DNA"/>
</dbReference>
<organism evidence="2 3">
    <name type="scientific">Portibacter lacus</name>
    <dbReference type="NCBI Taxonomy" id="1099794"/>
    <lineage>
        <taxon>Bacteria</taxon>
        <taxon>Pseudomonadati</taxon>
        <taxon>Bacteroidota</taxon>
        <taxon>Saprospiria</taxon>
        <taxon>Saprospirales</taxon>
        <taxon>Haliscomenobacteraceae</taxon>
        <taxon>Portibacter</taxon>
    </lineage>
</organism>
<reference evidence="2" key="1">
    <citation type="journal article" date="2014" name="Int. J. Syst. Evol. Microbiol.">
        <title>Complete genome sequence of Corynebacterium casei LMG S-19264T (=DSM 44701T), isolated from a smear-ripened cheese.</title>
        <authorList>
            <consortium name="US DOE Joint Genome Institute (JGI-PGF)"/>
            <person name="Walter F."/>
            <person name="Albersmeier A."/>
            <person name="Kalinowski J."/>
            <person name="Ruckert C."/>
        </authorList>
    </citation>
    <scope>NUCLEOTIDE SEQUENCE</scope>
    <source>
        <strain evidence="2">NBRC 108769</strain>
    </source>
</reference>
<comment type="caution">
    <text evidence="2">The sequence shown here is derived from an EMBL/GenBank/DDBJ whole genome shotgun (WGS) entry which is preliminary data.</text>
</comment>
<dbReference type="PROSITE" id="PS50943">
    <property type="entry name" value="HTH_CROC1"/>
    <property type="match status" value="1"/>
</dbReference>